<proteinExistence type="predicted"/>
<evidence type="ECO:0000313" key="1">
    <source>
        <dbReference type="EMBL" id="HIX67228.1"/>
    </source>
</evidence>
<reference evidence="1" key="1">
    <citation type="journal article" date="2021" name="PeerJ">
        <title>Extensive microbial diversity within the chicken gut microbiome revealed by metagenomics and culture.</title>
        <authorList>
            <person name="Gilroy R."/>
            <person name="Ravi A."/>
            <person name="Getino M."/>
            <person name="Pursley I."/>
            <person name="Horton D.L."/>
            <person name="Alikhan N.F."/>
            <person name="Baker D."/>
            <person name="Gharbi K."/>
            <person name="Hall N."/>
            <person name="Watson M."/>
            <person name="Adriaenssens E.M."/>
            <person name="Foster-Nyarko E."/>
            <person name="Jarju S."/>
            <person name="Secka A."/>
            <person name="Antonio M."/>
            <person name="Oren A."/>
            <person name="Chaudhuri R.R."/>
            <person name="La Ragione R."/>
            <person name="Hildebrand F."/>
            <person name="Pallen M.J."/>
        </authorList>
    </citation>
    <scope>NUCLEOTIDE SEQUENCE</scope>
    <source>
        <strain evidence="1">CHK191-13928</strain>
    </source>
</reference>
<comment type="caution">
    <text evidence="1">The sequence shown here is derived from an EMBL/GenBank/DDBJ whole genome shotgun (WGS) entry which is preliminary data.</text>
</comment>
<gene>
    <name evidence="1" type="ORF">H9735_03760</name>
</gene>
<evidence type="ECO:0000313" key="2">
    <source>
        <dbReference type="Proteomes" id="UP000886721"/>
    </source>
</evidence>
<dbReference type="EMBL" id="DXEM01000011">
    <property type="protein sequence ID" value="HIX67228.1"/>
    <property type="molecule type" value="Genomic_DNA"/>
</dbReference>
<sequence>MMTVHILGEEWKIKFRKAEKDPLLGERDGYADRSIRTIFIAKDRGTSGFHDYDEYKRSVVRHEILHAFLIESGLDNNWKHADEFGHDETMVDWVAIQFPKLQKAFEEAGVM</sequence>
<dbReference type="Proteomes" id="UP000886721">
    <property type="component" value="Unassembled WGS sequence"/>
</dbReference>
<reference evidence="1" key="2">
    <citation type="submission" date="2021-04" db="EMBL/GenBank/DDBJ databases">
        <authorList>
            <person name="Gilroy R."/>
        </authorList>
    </citation>
    <scope>NUCLEOTIDE SEQUENCE</scope>
    <source>
        <strain evidence="1">CHK191-13928</strain>
    </source>
</reference>
<name>A0A9D2B8V7_9FIRM</name>
<organism evidence="1 2">
    <name type="scientific">Candidatus Anaerostipes excrementavium</name>
    <dbReference type="NCBI Taxonomy" id="2838463"/>
    <lineage>
        <taxon>Bacteria</taxon>
        <taxon>Bacillati</taxon>
        <taxon>Bacillota</taxon>
        <taxon>Clostridia</taxon>
        <taxon>Lachnospirales</taxon>
        <taxon>Lachnospiraceae</taxon>
        <taxon>Anaerostipes</taxon>
    </lineage>
</organism>
<protein>
    <submittedName>
        <fullName evidence="1">Uncharacterized protein</fullName>
    </submittedName>
</protein>
<accession>A0A9D2B8V7</accession>
<dbReference type="AlphaFoldDB" id="A0A9D2B8V7"/>